<reference evidence="3" key="1">
    <citation type="submission" date="2017-10" db="EMBL/GenBank/DDBJ databases">
        <title>Rapid genome shrinkage in a self-fertile nematode reveals novel sperm competition proteins.</title>
        <authorList>
            <person name="Yin D."/>
            <person name="Schwarz E.M."/>
            <person name="Thomas C.G."/>
            <person name="Felde R.L."/>
            <person name="Korf I.F."/>
            <person name="Cutter A.D."/>
            <person name="Schartner C.M."/>
            <person name="Ralston E.J."/>
            <person name="Meyer B.J."/>
            <person name="Haag E.S."/>
        </authorList>
    </citation>
    <scope>NUCLEOTIDE SEQUENCE [LARGE SCALE GENOMIC DNA]</scope>
    <source>
        <strain evidence="3">JU1422</strain>
    </source>
</reference>
<dbReference type="Proteomes" id="UP000230233">
    <property type="component" value="Chromosome II"/>
</dbReference>
<evidence type="ECO:0000313" key="2">
    <source>
        <dbReference type="EMBL" id="PIC48243.1"/>
    </source>
</evidence>
<sequence length="531" mass="61138">MSSSGSVSSGVDLDGLKEWATTAIANVEGLLGEAEETIAERDRKIRELENNNSMLQENCKDLDEQLRESNLKITTMEQTIKDQTDQLVRMDEALGKIPAFEKQLVTSDEKIHELERTVEALTEEKEVHVKKIATLNDLWKGAVSQTIHDRTEFGEKTRVSEEAMRELMGTVVKIENDLIQNRNSVREMSQLLEQERANGMQRSKEYDMEVGKIQEENDRMKNVIKTLENDKESLSQESQLEVIGLQQEVMNKDAEIEDLKEQLRCSDMKFTAENVLRQLEREKKDAEISEIQAAKENELAEKEEIILNLSSKVSHLETKIQNLNKDHGEKMGTLQEELKNQKALLEETRVLEAQKVLTEQKKNEEAEREKSVMKQTIKDLSNALESIRKDQKWIPMMEEQLENADKELESEKSARKLESEAKTAEIAKLNEAHLTELSRLQGQYAQEQGLRSQLNSKYIEMEMARNKSEEEKATLIRDLDKTKTQLIAKENELKIIMEHEEKEVKEASARLVPIRRLTRPTSARSSTFIED</sequence>
<dbReference type="EMBL" id="PDUG01000002">
    <property type="protein sequence ID" value="PIC48243.1"/>
    <property type="molecule type" value="Genomic_DNA"/>
</dbReference>
<dbReference type="OrthoDB" id="5904545at2759"/>
<organism evidence="2 3">
    <name type="scientific">Caenorhabditis nigoni</name>
    <dbReference type="NCBI Taxonomy" id="1611254"/>
    <lineage>
        <taxon>Eukaryota</taxon>
        <taxon>Metazoa</taxon>
        <taxon>Ecdysozoa</taxon>
        <taxon>Nematoda</taxon>
        <taxon>Chromadorea</taxon>
        <taxon>Rhabditida</taxon>
        <taxon>Rhabditina</taxon>
        <taxon>Rhabditomorpha</taxon>
        <taxon>Rhabditoidea</taxon>
        <taxon>Rhabditidae</taxon>
        <taxon>Peloderinae</taxon>
        <taxon>Caenorhabditis</taxon>
    </lineage>
</organism>
<gene>
    <name evidence="2" type="primary">Cnig_chr_II.g7295</name>
    <name evidence="2" type="ORF">B9Z55_007295</name>
</gene>
<keyword evidence="3" id="KW-1185">Reference proteome</keyword>
<keyword evidence="1" id="KW-0175">Coiled coil</keyword>
<dbReference type="AlphaFoldDB" id="A0A2G5V8X6"/>
<accession>A0A2G5V8X6</accession>
<evidence type="ECO:0000313" key="3">
    <source>
        <dbReference type="Proteomes" id="UP000230233"/>
    </source>
</evidence>
<name>A0A2G5V8X6_9PELO</name>
<comment type="caution">
    <text evidence="2">The sequence shown here is derived from an EMBL/GenBank/DDBJ whole genome shotgun (WGS) entry which is preliminary data.</text>
</comment>
<feature type="coiled-coil region" evidence="1">
    <location>
        <begin position="31"/>
        <end position="79"/>
    </location>
</feature>
<feature type="coiled-coil region" evidence="1">
    <location>
        <begin position="451"/>
        <end position="510"/>
    </location>
</feature>
<feature type="coiled-coil region" evidence="1">
    <location>
        <begin position="210"/>
        <end position="414"/>
    </location>
</feature>
<dbReference type="Gene3D" id="1.20.5.170">
    <property type="match status" value="1"/>
</dbReference>
<protein>
    <submittedName>
        <fullName evidence="2">Uncharacterized protein</fullName>
    </submittedName>
</protein>
<evidence type="ECO:0000256" key="1">
    <source>
        <dbReference type="SAM" id="Coils"/>
    </source>
</evidence>
<feature type="coiled-coil region" evidence="1">
    <location>
        <begin position="104"/>
        <end position="138"/>
    </location>
</feature>
<proteinExistence type="predicted"/>